<organism evidence="3">
    <name type="scientific">marine sediment metagenome</name>
    <dbReference type="NCBI Taxonomy" id="412755"/>
    <lineage>
        <taxon>unclassified sequences</taxon>
        <taxon>metagenomes</taxon>
        <taxon>ecological metagenomes</taxon>
    </lineage>
</organism>
<proteinExistence type="predicted"/>
<name>X0YDC6_9ZZZZ</name>
<dbReference type="AlphaFoldDB" id="X0YDC6"/>
<keyword evidence="2" id="KW-0472">Membrane</keyword>
<gene>
    <name evidence="3" type="ORF">S01H1_83623</name>
</gene>
<evidence type="ECO:0000313" key="3">
    <source>
        <dbReference type="EMBL" id="GAG46723.1"/>
    </source>
</evidence>
<sequence>MPDNRTVREVVNRAFEGIVTYRATFQNILPGGGPPTVITAPVGIAICIIGAAGMVIRIKTVHTDPLSNKGQAQVPLFINKYSTPPTGGTFTNPEKVPLDGNDSPALA</sequence>
<evidence type="ECO:0000256" key="2">
    <source>
        <dbReference type="SAM" id="Phobius"/>
    </source>
</evidence>
<evidence type="ECO:0000256" key="1">
    <source>
        <dbReference type="SAM" id="MobiDB-lite"/>
    </source>
</evidence>
<feature type="non-terminal residue" evidence="3">
    <location>
        <position position="107"/>
    </location>
</feature>
<keyword evidence="2" id="KW-1133">Transmembrane helix</keyword>
<comment type="caution">
    <text evidence="3">The sequence shown here is derived from an EMBL/GenBank/DDBJ whole genome shotgun (WGS) entry which is preliminary data.</text>
</comment>
<accession>X0YDC6</accession>
<reference evidence="3" key="1">
    <citation type="journal article" date="2014" name="Front. Microbiol.">
        <title>High frequency of phylogenetically diverse reductive dehalogenase-homologous genes in deep subseafloor sedimentary metagenomes.</title>
        <authorList>
            <person name="Kawai M."/>
            <person name="Futagami T."/>
            <person name="Toyoda A."/>
            <person name="Takaki Y."/>
            <person name="Nishi S."/>
            <person name="Hori S."/>
            <person name="Arai W."/>
            <person name="Tsubouchi T."/>
            <person name="Morono Y."/>
            <person name="Uchiyama I."/>
            <person name="Ito T."/>
            <person name="Fujiyama A."/>
            <person name="Inagaki F."/>
            <person name="Takami H."/>
        </authorList>
    </citation>
    <scope>NUCLEOTIDE SEQUENCE</scope>
    <source>
        <strain evidence="3">Expedition CK06-06</strain>
    </source>
</reference>
<dbReference type="EMBL" id="BARS01056890">
    <property type="protein sequence ID" value="GAG46723.1"/>
    <property type="molecule type" value="Genomic_DNA"/>
</dbReference>
<keyword evidence="2" id="KW-0812">Transmembrane</keyword>
<protein>
    <submittedName>
        <fullName evidence="3">Uncharacterized protein</fullName>
    </submittedName>
</protein>
<feature type="region of interest" description="Disordered" evidence="1">
    <location>
        <begin position="85"/>
        <end position="107"/>
    </location>
</feature>
<feature type="transmembrane region" description="Helical" evidence="2">
    <location>
        <begin position="37"/>
        <end position="56"/>
    </location>
</feature>